<dbReference type="PANTHER" id="PTHR35936">
    <property type="entry name" value="MEMBRANE-BOUND LYTIC MUREIN TRANSGLYCOSYLASE F"/>
    <property type="match status" value="1"/>
</dbReference>
<dbReference type="Gene3D" id="3.40.190.10">
    <property type="entry name" value="Periplasmic binding protein-like II"/>
    <property type="match status" value="2"/>
</dbReference>
<feature type="domain" description="Solute-binding protein family 3/N-terminal" evidence="3">
    <location>
        <begin position="24"/>
        <end position="245"/>
    </location>
</feature>
<protein>
    <submittedName>
        <fullName evidence="4">Basic amino acid ABC transporter substrate-binding protein</fullName>
    </submittedName>
</protein>
<evidence type="ECO:0000259" key="3">
    <source>
        <dbReference type="SMART" id="SM00062"/>
    </source>
</evidence>
<proteinExistence type="predicted"/>
<dbReference type="Proteomes" id="UP001320148">
    <property type="component" value="Chromosome"/>
</dbReference>
<evidence type="ECO:0000256" key="2">
    <source>
        <dbReference type="SAM" id="SignalP"/>
    </source>
</evidence>
<feature type="signal peptide" evidence="2">
    <location>
        <begin position="1"/>
        <end position="21"/>
    </location>
</feature>
<gene>
    <name evidence="4" type="ORF">DSLASN_07610</name>
</gene>
<accession>A0ABN6EZL7</accession>
<reference evidence="4 5" key="1">
    <citation type="submission" date="2021-02" db="EMBL/GenBank/DDBJ databases">
        <title>Complete genome of Desulfoluna sp. strain ASN36.</title>
        <authorList>
            <person name="Takahashi A."/>
            <person name="Kojima H."/>
            <person name="Fukui M."/>
        </authorList>
    </citation>
    <scope>NUCLEOTIDE SEQUENCE [LARGE SCALE GENOMIC DNA]</scope>
    <source>
        <strain evidence="4 5">ASN36</strain>
    </source>
</reference>
<dbReference type="EMBL" id="AP024488">
    <property type="protein sequence ID" value="BCS95129.1"/>
    <property type="molecule type" value="Genomic_DNA"/>
</dbReference>
<dbReference type="PANTHER" id="PTHR35936:SF17">
    <property type="entry name" value="ARGININE-BINDING EXTRACELLULAR PROTEIN ARTP"/>
    <property type="match status" value="1"/>
</dbReference>
<dbReference type="CDD" id="cd13624">
    <property type="entry name" value="PBP2_Arg_Lys_His"/>
    <property type="match status" value="1"/>
</dbReference>
<keyword evidence="1 2" id="KW-0732">Signal</keyword>
<dbReference type="Pfam" id="PF00497">
    <property type="entry name" value="SBP_bac_3"/>
    <property type="match status" value="1"/>
</dbReference>
<dbReference type="InterPro" id="IPR001638">
    <property type="entry name" value="Solute-binding_3/MltF_N"/>
</dbReference>
<feature type="chain" id="PRO_5045117922" evidence="2">
    <location>
        <begin position="22"/>
        <end position="245"/>
    </location>
</feature>
<dbReference type="RefSeq" id="WP_236891412.1">
    <property type="nucleotide sequence ID" value="NZ_AP024488.1"/>
</dbReference>
<dbReference type="SUPFAM" id="SSF53850">
    <property type="entry name" value="Periplasmic binding protein-like II"/>
    <property type="match status" value="1"/>
</dbReference>
<keyword evidence="5" id="KW-1185">Reference proteome</keyword>
<evidence type="ECO:0000256" key="1">
    <source>
        <dbReference type="ARBA" id="ARBA00022729"/>
    </source>
</evidence>
<sequence length="245" mass="26811">MLKKSLLIALTLCVLVPSAFAQTVITVASDATWPPMEFVNRDKAITGFTPELMAAMEKASDIKFDIRNTAWDGIFAGLAAGKYDMIASSVSITDARKKAMSFSDPYFEVKQGVITKKTANIKSKADLEGKTAGAQIGTTGFLVTRKIKGVTMKSYDEIGLAVEDLYNGRTDAVVCDDAVAADYALTNEQYSKDLTLAFLLKSDTPEYLGFAFKKGTSDEKLKLVNDALQKVKASGEYDRIFKKWF</sequence>
<evidence type="ECO:0000313" key="5">
    <source>
        <dbReference type="Proteomes" id="UP001320148"/>
    </source>
</evidence>
<dbReference type="SMART" id="SM00062">
    <property type="entry name" value="PBPb"/>
    <property type="match status" value="1"/>
</dbReference>
<evidence type="ECO:0000313" key="4">
    <source>
        <dbReference type="EMBL" id="BCS95129.1"/>
    </source>
</evidence>
<name>A0ABN6EZL7_9BACT</name>
<organism evidence="4 5">
    <name type="scientific">Desulfoluna limicola</name>
    <dbReference type="NCBI Taxonomy" id="2810562"/>
    <lineage>
        <taxon>Bacteria</taxon>
        <taxon>Pseudomonadati</taxon>
        <taxon>Thermodesulfobacteriota</taxon>
        <taxon>Desulfobacteria</taxon>
        <taxon>Desulfobacterales</taxon>
        <taxon>Desulfolunaceae</taxon>
        <taxon>Desulfoluna</taxon>
    </lineage>
</organism>